<name>X0YUI9_9ZZZZ</name>
<organism evidence="1">
    <name type="scientific">marine sediment metagenome</name>
    <dbReference type="NCBI Taxonomy" id="412755"/>
    <lineage>
        <taxon>unclassified sequences</taxon>
        <taxon>metagenomes</taxon>
        <taxon>ecological metagenomes</taxon>
    </lineage>
</organism>
<protein>
    <submittedName>
        <fullName evidence="1">Uncharacterized protein</fullName>
    </submittedName>
</protein>
<evidence type="ECO:0000313" key="1">
    <source>
        <dbReference type="EMBL" id="GAG59925.1"/>
    </source>
</evidence>
<comment type="caution">
    <text evidence="1">The sequence shown here is derived from an EMBL/GenBank/DDBJ whole genome shotgun (WGS) entry which is preliminary data.</text>
</comment>
<dbReference type="EMBL" id="BART01006237">
    <property type="protein sequence ID" value="GAG59925.1"/>
    <property type="molecule type" value="Genomic_DNA"/>
</dbReference>
<accession>X0YUI9</accession>
<sequence>MDEYQYGSWDDFITNVTNHELVEATTIVSEANLYLSAGYGGGADFLAVNPREYMNIGYDYLGNPLNTSDLSLLLDNLETSPDGVIY</sequence>
<gene>
    <name evidence="1" type="ORF">S01H4_14212</name>
</gene>
<proteinExistence type="predicted"/>
<dbReference type="AlphaFoldDB" id="X0YUI9"/>
<reference evidence="1" key="1">
    <citation type="journal article" date="2014" name="Front. Microbiol.">
        <title>High frequency of phylogenetically diverse reductive dehalogenase-homologous genes in deep subseafloor sedimentary metagenomes.</title>
        <authorList>
            <person name="Kawai M."/>
            <person name="Futagami T."/>
            <person name="Toyoda A."/>
            <person name="Takaki Y."/>
            <person name="Nishi S."/>
            <person name="Hori S."/>
            <person name="Arai W."/>
            <person name="Tsubouchi T."/>
            <person name="Morono Y."/>
            <person name="Uchiyama I."/>
            <person name="Ito T."/>
            <person name="Fujiyama A."/>
            <person name="Inagaki F."/>
            <person name="Takami H."/>
        </authorList>
    </citation>
    <scope>NUCLEOTIDE SEQUENCE</scope>
    <source>
        <strain evidence="1">Expedition CK06-06</strain>
    </source>
</reference>